<reference evidence="4" key="1">
    <citation type="submission" date="2016-11" db="EMBL/GenBank/DDBJ databases">
        <authorList>
            <person name="Varghese N."/>
            <person name="Submissions S."/>
        </authorList>
    </citation>
    <scope>NUCLEOTIDE SEQUENCE [LARGE SCALE GENOMIC DNA]</scope>
    <source>
        <strain evidence="4">DSM 29440</strain>
    </source>
</reference>
<sequence length="377" mass="39229">MIRAALLALALAAPATAQQTDPASIAVEAASLLTKAAAALQEAETRADRVEALTRTVRAYETGLSALRTGLRQAAIREGALRATLEAREAEVSRLLGVLSTMERSPAPLLLLHPSGPAGTARAAMILGAVTPGLQAEAAALRAQVEEIALLQVLQESAGETLEEGLRGAQEARLALTQAIDERTDLPRRYVEDPTRLRQLLETSDTLAAFAGGLAEIDGDTAPEDAAFEAQKGTLALPGPATVIRRYEEPDAAGIARPGLLLALYPGTLLTAPAAATIRYTGPLLDYGNVMILEPAPDTLLVLAGMETVYGEAGQIVAAGAPLGLMGGQTLGTAAGEFARDPAREAGAERSETLYMELRQGEAPVDPTDWFAATKDG</sequence>
<name>A0A1N6II20_9RHOB</name>
<keyword evidence="4" id="KW-1185">Reference proteome</keyword>
<dbReference type="GO" id="GO:0016787">
    <property type="term" value="F:hydrolase activity"/>
    <property type="evidence" value="ECO:0007669"/>
    <property type="project" value="UniProtKB-KW"/>
</dbReference>
<dbReference type="Proteomes" id="UP000184932">
    <property type="component" value="Unassembled WGS sequence"/>
</dbReference>
<evidence type="ECO:0000313" key="4">
    <source>
        <dbReference type="Proteomes" id="UP000184932"/>
    </source>
</evidence>
<evidence type="ECO:0000256" key="1">
    <source>
        <dbReference type="SAM" id="SignalP"/>
    </source>
</evidence>
<dbReference type="Pfam" id="PF01551">
    <property type="entry name" value="Peptidase_M23"/>
    <property type="match status" value="1"/>
</dbReference>
<dbReference type="InterPro" id="IPR011055">
    <property type="entry name" value="Dup_hybrid_motif"/>
</dbReference>
<evidence type="ECO:0000259" key="2">
    <source>
        <dbReference type="Pfam" id="PF01551"/>
    </source>
</evidence>
<protein>
    <submittedName>
        <fullName evidence="3">Septal ring factor EnvC, activator of murein hydrolases AmiA and AmiB</fullName>
    </submittedName>
</protein>
<dbReference type="SUPFAM" id="SSF51261">
    <property type="entry name" value="Duplicated hybrid motif"/>
    <property type="match status" value="1"/>
</dbReference>
<dbReference type="EMBL" id="FSRL01000002">
    <property type="protein sequence ID" value="SIO31672.1"/>
    <property type="molecule type" value="Genomic_DNA"/>
</dbReference>
<dbReference type="OrthoDB" id="9809144at2"/>
<dbReference type="CDD" id="cd12797">
    <property type="entry name" value="M23_peptidase"/>
    <property type="match status" value="1"/>
</dbReference>
<feature type="chain" id="PRO_5013156310" evidence="1">
    <location>
        <begin position="18"/>
        <end position="377"/>
    </location>
</feature>
<keyword evidence="1" id="KW-0732">Signal</keyword>
<evidence type="ECO:0000313" key="3">
    <source>
        <dbReference type="EMBL" id="SIO31672.1"/>
    </source>
</evidence>
<organism evidence="3 4">
    <name type="scientific">Vannielia litorea</name>
    <dbReference type="NCBI Taxonomy" id="1217970"/>
    <lineage>
        <taxon>Bacteria</taxon>
        <taxon>Pseudomonadati</taxon>
        <taxon>Pseudomonadota</taxon>
        <taxon>Alphaproteobacteria</taxon>
        <taxon>Rhodobacterales</taxon>
        <taxon>Paracoccaceae</taxon>
        <taxon>Vannielia</taxon>
    </lineage>
</organism>
<dbReference type="AlphaFoldDB" id="A0A1N6II20"/>
<dbReference type="RefSeq" id="WP_074258068.1">
    <property type="nucleotide sequence ID" value="NZ_FSRL01000002.1"/>
</dbReference>
<proteinExistence type="predicted"/>
<dbReference type="InterPro" id="IPR016047">
    <property type="entry name" value="M23ase_b-sheet_dom"/>
</dbReference>
<gene>
    <name evidence="3" type="ORF">SAMN05444002_3923</name>
</gene>
<keyword evidence="3" id="KW-0378">Hydrolase</keyword>
<feature type="signal peptide" evidence="1">
    <location>
        <begin position="1"/>
        <end position="17"/>
    </location>
</feature>
<accession>A0A1N6II20</accession>
<dbReference type="Gene3D" id="2.70.70.10">
    <property type="entry name" value="Glucose Permease (Domain IIA)"/>
    <property type="match status" value="1"/>
</dbReference>
<dbReference type="STRING" id="1217970.SAMN05444002_3923"/>
<feature type="domain" description="M23ase beta-sheet core" evidence="2">
    <location>
        <begin position="259"/>
        <end position="367"/>
    </location>
</feature>